<dbReference type="InterPro" id="IPR016197">
    <property type="entry name" value="Chromo-like_dom_sf"/>
</dbReference>
<dbReference type="InterPro" id="IPR056924">
    <property type="entry name" value="SH3_Tf2-1"/>
</dbReference>
<gene>
    <name evidence="2" type="ORF">KK1_003342</name>
    <name evidence="3" type="ORF">KK1_003361</name>
</gene>
<evidence type="ECO:0000313" key="3">
    <source>
        <dbReference type="EMBL" id="KYP57106.1"/>
    </source>
</evidence>
<dbReference type="Gene3D" id="2.40.50.40">
    <property type="match status" value="1"/>
</dbReference>
<feature type="domain" description="Chromo" evidence="1">
    <location>
        <begin position="108"/>
        <end position="145"/>
    </location>
</feature>
<dbReference type="InterPro" id="IPR023780">
    <property type="entry name" value="Chromo_domain"/>
</dbReference>
<protein>
    <recommendedName>
        <fullName evidence="1">Chromo domain-containing protein</fullName>
    </recommendedName>
</protein>
<keyword evidence="4" id="KW-1185">Reference proteome</keyword>
<dbReference type="PROSITE" id="PS50013">
    <property type="entry name" value="CHROMO_2"/>
    <property type="match status" value="1"/>
</dbReference>
<reference evidence="2 4" key="1">
    <citation type="journal article" date="2012" name="Nat. Biotechnol.">
        <title>Draft genome sequence of pigeonpea (Cajanus cajan), an orphan legume crop of resource-poor farmers.</title>
        <authorList>
            <person name="Varshney R.K."/>
            <person name="Chen W."/>
            <person name="Li Y."/>
            <person name="Bharti A.K."/>
            <person name="Saxena R.K."/>
            <person name="Schlueter J.A."/>
            <person name="Donoghue M.T."/>
            <person name="Azam S."/>
            <person name="Fan G."/>
            <person name="Whaley A.M."/>
            <person name="Farmer A.D."/>
            <person name="Sheridan J."/>
            <person name="Iwata A."/>
            <person name="Tuteja R."/>
            <person name="Penmetsa R.V."/>
            <person name="Wu W."/>
            <person name="Upadhyaya H.D."/>
            <person name="Yang S.P."/>
            <person name="Shah T."/>
            <person name="Saxena K.B."/>
            <person name="Michael T."/>
            <person name="McCombie W.R."/>
            <person name="Yang B."/>
            <person name="Zhang G."/>
            <person name="Yang H."/>
            <person name="Wang J."/>
            <person name="Spillane C."/>
            <person name="Cook D.R."/>
            <person name="May G.D."/>
            <person name="Xu X."/>
            <person name="Jackson S.A."/>
        </authorList>
    </citation>
    <scope>NUCLEOTIDE SEQUENCE [LARGE SCALE GENOMIC DNA]</scope>
    <source>
        <strain evidence="4">cv. Asha</strain>
    </source>
</reference>
<dbReference type="Gramene" id="C.cajan_03286.t">
    <property type="protein sequence ID" value="C.cajan_03286.t.cds1"/>
    <property type="gene ID" value="C.cajan_03286"/>
</dbReference>
<organism evidence="2 4">
    <name type="scientific">Cajanus cajan</name>
    <name type="common">Pigeon pea</name>
    <name type="synonym">Cajanus indicus</name>
    <dbReference type="NCBI Taxonomy" id="3821"/>
    <lineage>
        <taxon>Eukaryota</taxon>
        <taxon>Viridiplantae</taxon>
        <taxon>Streptophyta</taxon>
        <taxon>Embryophyta</taxon>
        <taxon>Tracheophyta</taxon>
        <taxon>Spermatophyta</taxon>
        <taxon>Magnoliopsida</taxon>
        <taxon>eudicotyledons</taxon>
        <taxon>Gunneridae</taxon>
        <taxon>Pentapetalae</taxon>
        <taxon>rosids</taxon>
        <taxon>fabids</taxon>
        <taxon>Fabales</taxon>
        <taxon>Fabaceae</taxon>
        <taxon>Papilionoideae</taxon>
        <taxon>50 kb inversion clade</taxon>
        <taxon>NPAAA clade</taxon>
        <taxon>indigoferoid/millettioid clade</taxon>
        <taxon>Phaseoleae</taxon>
        <taxon>Cajanus</taxon>
    </lineage>
</organism>
<proteinExistence type="predicted"/>
<dbReference type="SUPFAM" id="SSF54160">
    <property type="entry name" value="Chromo domain-like"/>
    <property type="match status" value="1"/>
</dbReference>
<evidence type="ECO:0000259" key="1">
    <source>
        <dbReference type="PROSITE" id="PS50013"/>
    </source>
</evidence>
<dbReference type="InterPro" id="IPR000953">
    <property type="entry name" value="Chromo/chromo_shadow_dom"/>
</dbReference>
<dbReference type="AlphaFoldDB" id="A0A151SQJ1"/>
<sequence length="214" mass="24349">MKKYADAKRLPKDFAINDMVLVKLQPYRQHIVALKKNQKLSLRYFGPFPVVERIGVVAYKLLFPPSTKIHPVFHASQLKVCHGNHDQPYVPLPFTVNDQLPVIQPIAILEDRVIIRGQKQIQQLLVQWEGLDESQATWENKDAIEAAYPLFNLEDKVVSKGRGIVMNKCGEGPELVAVKKTVASEQVAHDQQMGEHIRSTRMRVTSSKLRGFEC</sequence>
<accession>A0A151SQJ1</accession>
<dbReference type="Pfam" id="PF24626">
    <property type="entry name" value="SH3_Tf2-1"/>
    <property type="match status" value="1"/>
</dbReference>
<dbReference type="Proteomes" id="UP000075243">
    <property type="component" value="Chromosome 11"/>
</dbReference>
<dbReference type="EMBL" id="CM003613">
    <property type="protein sequence ID" value="KYP57106.1"/>
    <property type="molecule type" value="Genomic_DNA"/>
</dbReference>
<dbReference type="PANTHER" id="PTHR46148:SF57">
    <property type="entry name" value="OS12G0499874 PROTEIN"/>
    <property type="match status" value="1"/>
</dbReference>
<evidence type="ECO:0000313" key="2">
    <source>
        <dbReference type="EMBL" id="KYP57087.1"/>
    </source>
</evidence>
<name>A0A151SQJ1_CAJCA</name>
<evidence type="ECO:0000313" key="4">
    <source>
        <dbReference type="Proteomes" id="UP000075243"/>
    </source>
</evidence>
<dbReference type="EMBL" id="CM003613">
    <property type="protein sequence ID" value="KYP57087.1"/>
    <property type="molecule type" value="Genomic_DNA"/>
</dbReference>
<dbReference type="Pfam" id="PF00385">
    <property type="entry name" value="Chromo"/>
    <property type="match status" value="1"/>
</dbReference>
<dbReference type="Gramene" id="C.cajan_03267.t">
    <property type="protein sequence ID" value="C.cajan_03267.t.cds1"/>
    <property type="gene ID" value="C.cajan_03267"/>
</dbReference>
<dbReference type="PANTHER" id="PTHR46148">
    <property type="entry name" value="CHROMO DOMAIN-CONTAINING PROTEIN"/>
    <property type="match status" value="1"/>
</dbReference>